<dbReference type="PANTHER" id="PTHR45847:SF6">
    <property type="entry name" value="FATTY ACID AMIDE HYDROLASE"/>
    <property type="match status" value="1"/>
</dbReference>
<feature type="domain" description="Amidase" evidence="19">
    <location>
        <begin position="688"/>
        <end position="1153"/>
    </location>
</feature>
<evidence type="ECO:0000256" key="18">
    <source>
        <dbReference type="SAM" id="Phobius"/>
    </source>
</evidence>
<feature type="domain" description="Amidase" evidence="19">
    <location>
        <begin position="90"/>
        <end position="570"/>
    </location>
</feature>
<comment type="catalytic activity">
    <reaction evidence="10">
        <text>N-(5Z,8Z,11Z,14Z-eicosatetraenoyl)-ethanolamine + H2O = ethanolamine + (5Z,8Z,11Z,14Z)-eicosatetraenoate</text>
        <dbReference type="Rhea" id="RHEA:26136"/>
        <dbReference type="ChEBI" id="CHEBI:2700"/>
        <dbReference type="ChEBI" id="CHEBI:15377"/>
        <dbReference type="ChEBI" id="CHEBI:32395"/>
        <dbReference type="ChEBI" id="CHEBI:57603"/>
        <dbReference type="EC" id="3.5.1.99"/>
    </reaction>
    <physiologicalReaction direction="left-to-right" evidence="10">
        <dbReference type="Rhea" id="RHEA:26137"/>
    </physiologicalReaction>
</comment>
<keyword evidence="5" id="KW-0378">Hydrolase</keyword>
<name>A0A7R8XHU7_9CRUS</name>
<evidence type="ECO:0000256" key="3">
    <source>
        <dbReference type="ARBA" id="ARBA00012112"/>
    </source>
</evidence>
<reference evidence="20" key="1">
    <citation type="submission" date="2020-11" db="EMBL/GenBank/DDBJ databases">
        <authorList>
            <person name="Tran Van P."/>
        </authorList>
    </citation>
    <scope>NUCLEOTIDE SEQUENCE</scope>
</reference>
<comment type="catalytic activity">
    <reaction evidence="14">
        <text>N-octadecanoyl ethanolamine + H2O = octadecanoate + ethanolamine</text>
        <dbReference type="Rhea" id="RHEA:63124"/>
        <dbReference type="ChEBI" id="CHEBI:15377"/>
        <dbReference type="ChEBI" id="CHEBI:25629"/>
        <dbReference type="ChEBI" id="CHEBI:57603"/>
        <dbReference type="ChEBI" id="CHEBI:85299"/>
    </reaction>
    <physiologicalReaction direction="left-to-right" evidence="14">
        <dbReference type="Rhea" id="RHEA:63125"/>
    </physiologicalReaction>
</comment>
<keyword evidence="18" id="KW-0472">Membrane</keyword>
<evidence type="ECO:0000313" key="21">
    <source>
        <dbReference type="Proteomes" id="UP000677054"/>
    </source>
</evidence>
<evidence type="ECO:0000256" key="14">
    <source>
        <dbReference type="ARBA" id="ARBA00051454"/>
    </source>
</evidence>
<dbReference type="InterPro" id="IPR023631">
    <property type="entry name" value="Amidase_dom"/>
</dbReference>
<dbReference type="EC" id="3.5.1.99" evidence="3"/>
<dbReference type="PANTHER" id="PTHR45847">
    <property type="entry name" value="FATTY ACID AMIDE HYDROLASE"/>
    <property type="match status" value="1"/>
</dbReference>
<gene>
    <name evidence="20" type="ORF">DSTB1V02_LOCUS7510</name>
</gene>
<dbReference type="GO" id="GO:0009062">
    <property type="term" value="P:fatty acid catabolic process"/>
    <property type="evidence" value="ECO:0007669"/>
    <property type="project" value="TreeGrafter"/>
</dbReference>
<dbReference type="EMBL" id="CAJPEV010001539">
    <property type="protein sequence ID" value="CAG0893201.1"/>
    <property type="molecule type" value="Genomic_DNA"/>
</dbReference>
<evidence type="ECO:0000256" key="13">
    <source>
        <dbReference type="ARBA" id="ARBA00051346"/>
    </source>
</evidence>
<evidence type="ECO:0000256" key="17">
    <source>
        <dbReference type="ARBA" id="ARBA00077216"/>
    </source>
</evidence>
<evidence type="ECO:0000256" key="1">
    <source>
        <dbReference type="ARBA" id="ARBA00000208"/>
    </source>
</evidence>
<accession>A0A7R8XHU7</accession>
<dbReference type="InterPro" id="IPR052096">
    <property type="entry name" value="Endocannabinoid_amidase"/>
</dbReference>
<evidence type="ECO:0000256" key="10">
    <source>
        <dbReference type="ARBA" id="ARBA00048606"/>
    </source>
</evidence>
<keyword evidence="6" id="KW-0442">Lipid degradation</keyword>
<evidence type="ECO:0000313" key="20">
    <source>
        <dbReference type="EMBL" id="CAD7247685.1"/>
    </source>
</evidence>
<feature type="transmembrane region" description="Helical" evidence="18">
    <location>
        <begin position="602"/>
        <end position="623"/>
    </location>
</feature>
<keyword evidence="18" id="KW-1133">Transmembrane helix</keyword>
<evidence type="ECO:0000256" key="7">
    <source>
        <dbReference type="ARBA" id="ARBA00023098"/>
    </source>
</evidence>
<dbReference type="SUPFAM" id="SSF75304">
    <property type="entry name" value="Amidase signature (AS) enzymes"/>
    <property type="match status" value="2"/>
</dbReference>
<comment type="catalytic activity">
    <reaction evidence="9">
        <text>N-(9Z-octadecenoyl) ethanolamine + H2O = ethanolamine + (9Z)-octadecenoate</text>
        <dbReference type="Rhea" id="RHEA:45060"/>
        <dbReference type="ChEBI" id="CHEBI:15377"/>
        <dbReference type="ChEBI" id="CHEBI:30823"/>
        <dbReference type="ChEBI" id="CHEBI:57603"/>
        <dbReference type="ChEBI" id="CHEBI:71466"/>
    </reaction>
    <physiologicalReaction direction="left-to-right" evidence="9">
        <dbReference type="Rhea" id="RHEA:45061"/>
    </physiologicalReaction>
</comment>
<comment type="catalytic activity">
    <reaction evidence="15">
        <text>N-docosanoyl-ethanolamine + H2O = docosanoate + ethanolamine</text>
        <dbReference type="Rhea" id="RHEA:63128"/>
        <dbReference type="ChEBI" id="CHEBI:15377"/>
        <dbReference type="ChEBI" id="CHEBI:23858"/>
        <dbReference type="ChEBI" id="CHEBI:57603"/>
        <dbReference type="ChEBI" id="CHEBI:146186"/>
    </reaction>
    <physiologicalReaction direction="left-to-right" evidence="15">
        <dbReference type="Rhea" id="RHEA:63129"/>
    </physiologicalReaction>
</comment>
<dbReference type="GO" id="GO:0004040">
    <property type="term" value="F:amidase activity"/>
    <property type="evidence" value="ECO:0007669"/>
    <property type="project" value="TreeGrafter"/>
</dbReference>
<keyword evidence="21" id="KW-1185">Reference proteome</keyword>
<dbReference type="FunFam" id="3.90.1300.10:FF:000001">
    <property type="entry name" value="Fatty-acid amide hydrolase 1"/>
    <property type="match status" value="1"/>
</dbReference>
<comment type="catalytic activity">
    <reaction evidence="8">
        <text>(9Z)-octadecenoate + glycine = N-(9Z-octadecenoyl)glycine + H2O</text>
        <dbReference type="Rhea" id="RHEA:51316"/>
        <dbReference type="ChEBI" id="CHEBI:15377"/>
        <dbReference type="ChEBI" id="CHEBI:30823"/>
        <dbReference type="ChEBI" id="CHEBI:57305"/>
        <dbReference type="ChEBI" id="CHEBI:133992"/>
    </reaction>
    <physiologicalReaction direction="right-to-left" evidence="8">
        <dbReference type="Rhea" id="RHEA:51318"/>
    </physiologicalReaction>
</comment>
<evidence type="ECO:0000256" key="5">
    <source>
        <dbReference type="ARBA" id="ARBA00022801"/>
    </source>
</evidence>
<evidence type="ECO:0000256" key="9">
    <source>
        <dbReference type="ARBA" id="ARBA00048052"/>
    </source>
</evidence>
<dbReference type="Pfam" id="PF01425">
    <property type="entry name" value="Amidase"/>
    <property type="match status" value="2"/>
</dbReference>
<evidence type="ECO:0000259" key="19">
    <source>
        <dbReference type="Pfam" id="PF01425"/>
    </source>
</evidence>
<comment type="similarity">
    <text evidence="2">Belongs to the amidase family.</text>
</comment>
<evidence type="ECO:0000256" key="11">
    <source>
        <dbReference type="ARBA" id="ARBA00050294"/>
    </source>
</evidence>
<evidence type="ECO:0000256" key="12">
    <source>
        <dbReference type="ARBA" id="ARBA00050992"/>
    </source>
</evidence>
<dbReference type="GO" id="GO:0017064">
    <property type="term" value="F:fatty acid amide hydrolase activity"/>
    <property type="evidence" value="ECO:0007669"/>
    <property type="project" value="UniProtKB-EC"/>
</dbReference>
<comment type="catalytic activity">
    <reaction evidence="12">
        <text>N-(15Z-tetracosenoyl)-ethanolamine + H2O = (15Z)-tetracosenoate + ethanolamine</text>
        <dbReference type="Rhea" id="RHEA:63144"/>
        <dbReference type="ChEBI" id="CHEBI:15377"/>
        <dbReference type="ChEBI" id="CHEBI:32392"/>
        <dbReference type="ChEBI" id="CHEBI:57603"/>
        <dbReference type="ChEBI" id="CHEBI:146187"/>
    </reaction>
    <physiologicalReaction direction="left-to-right" evidence="12">
        <dbReference type="Rhea" id="RHEA:63145"/>
    </physiologicalReaction>
</comment>
<evidence type="ECO:0000256" key="16">
    <source>
        <dbReference type="ARBA" id="ARBA00052709"/>
    </source>
</evidence>
<proteinExistence type="inferred from homology"/>
<dbReference type="AlphaFoldDB" id="A0A7R8XHU7"/>
<comment type="catalytic activity">
    <reaction evidence="13">
        <text>N-(9Z-hexadecenoyl) ethanolamine + H2O = (9Z)-hexadecenoate + ethanolamine</text>
        <dbReference type="Rhea" id="RHEA:35563"/>
        <dbReference type="ChEBI" id="CHEBI:15377"/>
        <dbReference type="ChEBI" id="CHEBI:32372"/>
        <dbReference type="ChEBI" id="CHEBI:57603"/>
        <dbReference type="ChEBI" id="CHEBI:71465"/>
    </reaction>
    <physiologicalReaction direction="left-to-right" evidence="13">
        <dbReference type="Rhea" id="RHEA:35564"/>
    </physiologicalReaction>
</comment>
<comment type="catalytic activity">
    <reaction evidence="1">
        <text>(9Z)-octadecenamide + H2O = (9Z)-octadecenoate + NH4(+)</text>
        <dbReference type="Rhea" id="RHEA:26506"/>
        <dbReference type="ChEBI" id="CHEBI:15377"/>
        <dbReference type="ChEBI" id="CHEBI:28938"/>
        <dbReference type="ChEBI" id="CHEBI:30823"/>
        <dbReference type="ChEBI" id="CHEBI:116314"/>
        <dbReference type="EC" id="3.5.1.99"/>
    </reaction>
    <physiologicalReaction direction="left-to-right" evidence="1">
        <dbReference type="Rhea" id="RHEA:26507"/>
    </physiologicalReaction>
</comment>
<dbReference type="Proteomes" id="UP000677054">
    <property type="component" value="Unassembled WGS sequence"/>
</dbReference>
<dbReference type="InterPro" id="IPR036928">
    <property type="entry name" value="AS_sf"/>
</dbReference>
<evidence type="ECO:0000256" key="8">
    <source>
        <dbReference type="ARBA" id="ARBA00047450"/>
    </source>
</evidence>
<evidence type="ECO:0000256" key="4">
    <source>
        <dbReference type="ARBA" id="ARBA00022553"/>
    </source>
</evidence>
<protein>
    <recommendedName>
        <fullName evidence="3">fatty acid amide hydrolase</fullName>
        <ecNumber evidence="3">3.5.1.99</ecNumber>
    </recommendedName>
    <alternativeName>
        <fullName evidence="17">Anandamide amidohydrolase 1</fullName>
    </alternativeName>
</protein>
<evidence type="ECO:0000256" key="15">
    <source>
        <dbReference type="ARBA" id="ARBA00052458"/>
    </source>
</evidence>
<comment type="catalytic activity">
    <reaction evidence="11">
        <text>N-(5Z,8Z,11Z,14Z-eicosatetraenoyl)-L-serine + H2O = (5Z,8Z,11Z,14Z)-eicosatetraenoate + L-serine</text>
        <dbReference type="Rhea" id="RHEA:64116"/>
        <dbReference type="ChEBI" id="CHEBI:15377"/>
        <dbReference type="ChEBI" id="CHEBI:32395"/>
        <dbReference type="ChEBI" id="CHEBI:33384"/>
        <dbReference type="ChEBI" id="CHEBI:149697"/>
    </reaction>
    <physiologicalReaction direction="left-to-right" evidence="11">
        <dbReference type="Rhea" id="RHEA:64117"/>
    </physiologicalReaction>
</comment>
<keyword evidence="4" id="KW-0597">Phosphoprotein</keyword>
<sequence length="1166" mass="128530">MKMDAVWPLSLAGLGFGASVFLLRAHLTAKCKSRDIEEKIQMRHKERETEFKTLRRELLQCDTSQHKRIVALDSSSLLDAVKKGKISRHDVLQAYQAAALECTDELNCIVEFIGESNEWVESGDSGLNRPLFGLPVSVKENFDIPGHDSTLGFGKFLYSPRDTMSPIIETLIHLGAIPFCKTNIPQSLISYGDSNPIYGEVRNPHARLHSPGGSSSGEGALLGAGASMVGLGSDTGGSGRVPAHFSGCFSLKPTSGRLSGLHQANPLPGMVGVFSCPTVMSRELNALVLVVKELFNASLLKKLDPFLPPLPFNDAVSLDVYVHDELRSERKLKIGYYTSLEVFPSTRCCQKAVMKSVEALTEAGHILIPFVPLNASELFELELPFFHGDEGHSIVHLLKGEAVDESLQDFYHYARLPRVFQSLLKFLHGLWDKKKASLIPGTCVYGSELWEAERKRSVYLDETIRAWKEADLDACIGPVWPTPAVKLPFSKAFFGSFSFAPTRAAAAYTMMYNMLDFPAGVVPVTRVTEADMEKLQDFPDKIMREAVEGGVGLPIGVQVVTLPWQEEKLLRVMKDLHKFSTYTVELKDVGIVRKMKEVERNVALAISLAAGLGTSVTLYRYFFHSRSKEIRKKIKQRQETRREQFEGLEKKLKHEGQGLMTEERQRIVSLNIQSLLDGIQEGKISSMDVLHAYQAAALECTQKLNCVTEFIQEAEGRALAQDMSKDDPKGPLHGLPISVKENFALKGYDATMGYGKLLGQPRDHTAVVVETLMSLGAIPFCRTNTPQTLITYDHSNPIYGATKNPHNPSRGPGGSSSGEGALIGGGASIVGLGNDLGGSGRIPAHFCGCFSLKPTVGRISGLHEVSPLPGLAGMKSTPAIMTRDLEALTLVTRELFNASYMKELDPCLPPLNFNDDEYKGNGSLTIGYYMELSTVSVTPSCRRAVLEAKAALEKAGHKLIPFEPPDADVSMKLSFKLVGGDEGKNLLTMLKDEPVDPCVAKNYWVMSKPQWVRKILWLFLKLVAHRDADHLPMHSVRGYDLWAANAEKAAYIQKVIYKWREVGIDAVIGPGFPTPALKQGYPSKLLQALSYTMMYNVLDFPAAMFPITTVSKEDMEKLKQHPDKLAQQAVEGGEGLPVAVQIAALPWQEERVLRVMKDLGEQLKTK</sequence>
<organism evidence="20">
    <name type="scientific">Darwinula stevensoni</name>
    <dbReference type="NCBI Taxonomy" id="69355"/>
    <lineage>
        <taxon>Eukaryota</taxon>
        <taxon>Metazoa</taxon>
        <taxon>Ecdysozoa</taxon>
        <taxon>Arthropoda</taxon>
        <taxon>Crustacea</taxon>
        <taxon>Oligostraca</taxon>
        <taxon>Ostracoda</taxon>
        <taxon>Podocopa</taxon>
        <taxon>Podocopida</taxon>
        <taxon>Darwinulocopina</taxon>
        <taxon>Darwinuloidea</taxon>
        <taxon>Darwinulidae</taxon>
        <taxon>Darwinula</taxon>
    </lineage>
</organism>
<evidence type="ECO:0000256" key="2">
    <source>
        <dbReference type="ARBA" id="ARBA00009199"/>
    </source>
</evidence>
<comment type="catalytic activity">
    <reaction evidence="16">
        <text>N-(5Z,8Z,11Z,14Z)-eicosatetraenoyl-glycine + H2O = (5Z,8Z,11Z,14Z)-eicosatetraenoate + glycine</text>
        <dbReference type="Rhea" id="RHEA:64108"/>
        <dbReference type="ChEBI" id="CHEBI:15377"/>
        <dbReference type="ChEBI" id="CHEBI:32395"/>
        <dbReference type="ChEBI" id="CHEBI:57305"/>
        <dbReference type="ChEBI" id="CHEBI:59002"/>
    </reaction>
    <physiologicalReaction direction="left-to-right" evidence="16">
        <dbReference type="Rhea" id="RHEA:64109"/>
    </physiologicalReaction>
</comment>
<dbReference type="EMBL" id="LR901056">
    <property type="protein sequence ID" value="CAD7247685.1"/>
    <property type="molecule type" value="Genomic_DNA"/>
</dbReference>
<dbReference type="OrthoDB" id="6428749at2759"/>
<dbReference type="Gene3D" id="3.90.1300.10">
    <property type="entry name" value="Amidase signature (AS) domain"/>
    <property type="match status" value="2"/>
</dbReference>
<evidence type="ECO:0000256" key="6">
    <source>
        <dbReference type="ARBA" id="ARBA00022963"/>
    </source>
</evidence>
<keyword evidence="18" id="KW-0812">Transmembrane</keyword>
<keyword evidence="7" id="KW-0443">Lipid metabolism</keyword>
<dbReference type="FunFam" id="3.90.1300.10:FF:000003">
    <property type="entry name" value="Amidase signature enzyme"/>
    <property type="match status" value="1"/>
</dbReference>